<evidence type="ECO:0000313" key="1">
    <source>
        <dbReference type="EMBL" id="KAG2928792.1"/>
    </source>
</evidence>
<dbReference type="Proteomes" id="UP000736787">
    <property type="component" value="Unassembled WGS sequence"/>
</dbReference>
<organism evidence="1 2">
    <name type="scientific">Phytophthora cactorum</name>
    <dbReference type="NCBI Taxonomy" id="29920"/>
    <lineage>
        <taxon>Eukaryota</taxon>
        <taxon>Sar</taxon>
        <taxon>Stramenopiles</taxon>
        <taxon>Oomycota</taxon>
        <taxon>Peronosporomycetes</taxon>
        <taxon>Peronosporales</taxon>
        <taxon>Peronosporaceae</taxon>
        <taxon>Phytophthora</taxon>
    </lineage>
</organism>
<evidence type="ECO:0000313" key="2">
    <source>
        <dbReference type="Proteomes" id="UP000736787"/>
    </source>
</evidence>
<name>A0A8T1KFH2_9STRA</name>
<protein>
    <submittedName>
        <fullName evidence="1">Uncharacterized protein</fullName>
    </submittedName>
</protein>
<proteinExistence type="predicted"/>
<gene>
    <name evidence="1" type="ORF">PC117_g14211</name>
</gene>
<reference evidence="1" key="1">
    <citation type="submission" date="2018-10" db="EMBL/GenBank/DDBJ databases">
        <title>Effector identification in a new, highly contiguous assembly of the strawberry crown rot pathogen Phytophthora cactorum.</title>
        <authorList>
            <person name="Armitage A.D."/>
            <person name="Nellist C.F."/>
            <person name="Bates H."/>
            <person name="Vickerstaff R.J."/>
            <person name="Harrison R.J."/>
        </authorList>
    </citation>
    <scope>NUCLEOTIDE SEQUENCE</scope>
    <source>
        <strain evidence="1">4040</strain>
    </source>
</reference>
<accession>A0A8T1KFH2</accession>
<dbReference type="EMBL" id="RCMK01000437">
    <property type="protein sequence ID" value="KAG2928792.1"/>
    <property type="molecule type" value="Genomic_DNA"/>
</dbReference>
<comment type="caution">
    <text evidence="1">The sequence shown here is derived from an EMBL/GenBank/DDBJ whole genome shotgun (WGS) entry which is preliminary data.</text>
</comment>
<sequence length="70" mass="7754">MDSSTNTSAAKMSSRFFSLVHHHRAVIEARVLHCYAYVHGSSKKYARGLDLATISPSAVRWTSASWLIST</sequence>
<dbReference type="AlphaFoldDB" id="A0A8T1KFH2"/>